<proteinExistence type="predicted"/>
<dbReference type="InterPro" id="IPR016181">
    <property type="entry name" value="Acyl_CoA_acyltransferase"/>
</dbReference>
<dbReference type="Proteomes" id="UP000217696">
    <property type="component" value="Chromosome"/>
</dbReference>
<dbReference type="PROSITE" id="PS51186">
    <property type="entry name" value="GNAT"/>
    <property type="match status" value="1"/>
</dbReference>
<dbReference type="Gene3D" id="3.40.630.30">
    <property type="match status" value="1"/>
</dbReference>
<dbReference type="InterPro" id="IPR000182">
    <property type="entry name" value="GNAT_dom"/>
</dbReference>
<reference evidence="1 2" key="1">
    <citation type="submission" date="2015-12" db="EMBL/GenBank/DDBJ databases">
        <title>Genome sequence of Aneurinibacillus soli.</title>
        <authorList>
            <person name="Lee J.S."/>
            <person name="Lee K.C."/>
            <person name="Kim K.K."/>
            <person name="Lee B.W."/>
        </authorList>
    </citation>
    <scope>NUCLEOTIDE SEQUENCE [LARGE SCALE GENOMIC DNA]</scope>
    <source>
        <strain evidence="1 2">CB4</strain>
    </source>
</reference>
<accession>A0A0U4NHI7</accession>
<evidence type="ECO:0000313" key="2">
    <source>
        <dbReference type="Proteomes" id="UP000217696"/>
    </source>
</evidence>
<dbReference type="GO" id="GO:0016747">
    <property type="term" value="F:acyltransferase activity, transferring groups other than amino-acyl groups"/>
    <property type="evidence" value="ECO:0007669"/>
    <property type="project" value="InterPro"/>
</dbReference>
<dbReference type="CDD" id="cd04301">
    <property type="entry name" value="NAT_SF"/>
    <property type="match status" value="1"/>
</dbReference>
<organism evidence="1 2">
    <name type="scientific">Aneurinibacillus soli</name>
    <dbReference type="NCBI Taxonomy" id="1500254"/>
    <lineage>
        <taxon>Bacteria</taxon>
        <taxon>Bacillati</taxon>
        <taxon>Bacillota</taxon>
        <taxon>Bacilli</taxon>
        <taxon>Bacillales</taxon>
        <taxon>Paenibacillaceae</taxon>
        <taxon>Aneurinibacillus group</taxon>
        <taxon>Aneurinibacillus</taxon>
    </lineage>
</organism>
<dbReference type="AlphaFoldDB" id="A0A0U4NHI7"/>
<dbReference type="KEGG" id="asoc:CB4_02386"/>
<name>A0A0U4NHI7_9BACL</name>
<dbReference type="SUPFAM" id="SSF55729">
    <property type="entry name" value="Acyl-CoA N-acyltransferases (Nat)"/>
    <property type="match status" value="1"/>
</dbReference>
<gene>
    <name evidence="1" type="ORF">CB4_02386</name>
</gene>
<dbReference type="EMBL" id="AP017312">
    <property type="protein sequence ID" value="BAU28212.1"/>
    <property type="molecule type" value="Genomic_DNA"/>
</dbReference>
<evidence type="ECO:0000313" key="1">
    <source>
        <dbReference type="EMBL" id="BAU28212.1"/>
    </source>
</evidence>
<dbReference type="Pfam" id="PF00583">
    <property type="entry name" value="Acetyltransf_1"/>
    <property type="match status" value="1"/>
</dbReference>
<sequence length="206" mass="24444">MKIEFNFLEDLFGIKRDKFIPLKIKGDMEYELQIRVQEIENEGFKILRTERNKNGEIVIIYRHFFYDGNDEDMITIEAIVITKKGIIIPYPVMYVNRREADKSLYIADIRVFGESINKGYGSLMMKELLQIARSQKEKVFFVTGNMDYGDEEHYKRLIHFYEKYGFTCRDGKILWINDGVKLSGEQVDAIFSRVVLEDPEIFEYEK</sequence>
<keyword evidence="2" id="KW-1185">Reference proteome</keyword>
<keyword evidence="1" id="KW-0808">Transferase</keyword>
<protein>
    <submittedName>
        <fullName evidence="1">Acetyltransferase GNAT family protein</fullName>
    </submittedName>
</protein>